<dbReference type="AlphaFoldDB" id="A0A0D8HCF1"/>
<sequence>MGIKRITERIGVGLGALALSSVAVGLTGSAAWASGAPRPQTPKPALICKPGGTCGSVAYWAGEECDNPGDYALDPYGTPLECHYVGTDAYGSPIFIWVEA</sequence>
<gene>
    <name evidence="1" type="ORF">AXFE_35890</name>
</gene>
<protein>
    <submittedName>
        <fullName evidence="1">Uncharacterized protein</fullName>
    </submittedName>
</protein>
<evidence type="ECO:0000313" key="2">
    <source>
        <dbReference type="Proteomes" id="UP000032360"/>
    </source>
</evidence>
<dbReference type="Proteomes" id="UP000032360">
    <property type="component" value="Unassembled WGS sequence"/>
</dbReference>
<keyword evidence="2" id="KW-1185">Reference proteome</keyword>
<comment type="caution">
    <text evidence="1">The sequence shown here is derived from an EMBL/GenBank/DDBJ whole genome shotgun (WGS) entry which is preliminary data.</text>
</comment>
<proteinExistence type="predicted"/>
<dbReference type="EMBL" id="JXYS01000143">
    <property type="protein sequence ID" value="KJF15564.1"/>
    <property type="molecule type" value="Genomic_DNA"/>
</dbReference>
<evidence type="ECO:0000313" key="1">
    <source>
        <dbReference type="EMBL" id="KJF15564.1"/>
    </source>
</evidence>
<reference evidence="1 2" key="1">
    <citation type="submission" date="2015-01" db="EMBL/GenBank/DDBJ databases">
        <title>Draft genome of the acidophilic iron oxidizer Acidithrix ferrooxidans strain Py-F3.</title>
        <authorList>
            <person name="Poehlein A."/>
            <person name="Eisen S."/>
            <person name="Schloemann M."/>
            <person name="Johnson B.D."/>
            <person name="Daniel R."/>
            <person name="Muehling M."/>
        </authorList>
    </citation>
    <scope>NUCLEOTIDE SEQUENCE [LARGE SCALE GENOMIC DNA]</scope>
    <source>
        <strain evidence="1 2">Py-F3</strain>
    </source>
</reference>
<name>A0A0D8HCF1_9ACTN</name>
<dbReference type="RefSeq" id="WP_152626215.1">
    <property type="nucleotide sequence ID" value="NZ_JXYS01000143.1"/>
</dbReference>
<organism evidence="1 2">
    <name type="scientific">Acidithrix ferrooxidans</name>
    <dbReference type="NCBI Taxonomy" id="1280514"/>
    <lineage>
        <taxon>Bacteria</taxon>
        <taxon>Bacillati</taxon>
        <taxon>Actinomycetota</taxon>
        <taxon>Acidimicrobiia</taxon>
        <taxon>Acidimicrobiales</taxon>
        <taxon>Acidimicrobiaceae</taxon>
        <taxon>Acidithrix</taxon>
    </lineage>
</organism>
<accession>A0A0D8HCF1</accession>